<dbReference type="AlphaFoldDB" id="A0A343YNC3"/>
<evidence type="ECO:0000313" key="2">
    <source>
        <dbReference type="EMBL" id="AWL21430.1"/>
    </source>
</evidence>
<dbReference type="GeneID" id="37502753"/>
<reference evidence="2" key="1">
    <citation type="journal article" date="2018" name="Mol. Phylogenet. Evol.">
        <title>Mitogenomics reveals phylogenetic relationships of caudofoveate aplacophoran molluscs.</title>
        <authorList>
            <person name="Mikkelsen N.T."/>
            <person name="Kocot K.M."/>
            <person name="Halanych K.M."/>
        </authorList>
    </citation>
    <scope>NUCLEOTIDE SEQUENCE</scope>
</reference>
<gene>
    <name evidence="2" type="primary">ND6</name>
</gene>
<keyword evidence="1" id="KW-1133">Transmembrane helix</keyword>
<organism evidence="2">
    <name type="scientific">Scutopus robustus</name>
    <dbReference type="NCBI Taxonomy" id="2109553"/>
    <lineage>
        <taxon>Eukaryota</taxon>
        <taxon>Metazoa</taxon>
        <taxon>Spiralia</taxon>
        <taxon>Lophotrochozoa</taxon>
        <taxon>Mollusca</taxon>
        <taxon>Aplacophora</taxon>
        <taxon>Caudofoveata</taxon>
        <taxon>Limifossorimorpha</taxon>
        <taxon>Limifossorida</taxon>
        <taxon>Scutopodidae</taxon>
        <taxon>Scutopus</taxon>
    </lineage>
</organism>
<feature type="transmembrane region" description="Helical" evidence="1">
    <location>
        <begin position="124"/>
        <end position="144"/>
    </location>
</feature>
<protein>
    <submittedName>
        <fullName evidence="2">NADH dehydrogenase subunit 6</fullName>
    </submittedName>
</protein>
<keyword evidence="1" id="KW-0472">Membrane</keyword>
<geneLocation type="mitochondrion" evidence="2"/>
<name>A0A343YNC3_9MOLL</name>
<feature type="transmembrane region" description="Helical" evidence="1">
    <location>
        <begin position="52"/>
        <end position="71"/>
    </location>
</feature>
<dbReference type="EMBL" id="MF579533">
    <property type="protein sequence ID" value="AWL21430.1"/>
    <property type="molecule type" value="Genomic_DNA"/>
</dbReference>
<dbReference type="RefSeq" id="YP_009499362.1">
    <property type="nucleotide sequence ID" value="NC_038081.1"/>
</dbReference>
<sequence>MFLTACMYLLLLSALVFPFLVHPYSMGFLLVLSAFSISLSFSWMFSSWVGFILFLLYVGGLLVMFLFVISIMPDSGFGFSPLIFFLGGGFLMFPFRGMEGGGSSSLYEKEGMDLSQLFIGSQSLAMYSFLVVLLFIGLVVVVSVCSSPTGSLRGSSS</sequence>
<feature type="transmembrane region" description="Helical" evidence="1">
    <location>
        <begin position="77"/>
        <end position="95"/>
    </location>
</feature>
<keyword evidence="1" id="KW-0812">Transmembrane</keyword>
<proteinExistence type="predicted"/>
<keyword evidence="2" id="KW-0496">Mitochondrion</keyword>
<dbReference type="CTD" id="4541"/>
<accession>A0A343YNC3</accession>
<evidence type="ECO:0000256" key="1">
    <source>
        <dbReference type="SAM" id="Phobius"/>
    </source>
</evidence>